<feature type="domain" description="DNA primase/polymerase bifunctional N-terminal" evidence="2">
    <location>
        <begin position="4"/>
        <end position="195"/>
    </location>
</feature>
<evidence type="ECO:0000313" key="3">
    <source>
        <dbReference type="EMBL" id="OLF17404.1"/>
    </source>
</evidence>
<dbReference type="SUPFAM" id="SSF56747">
    <property type="entry name" value="Prim-pol domain"/>
    <property type="match status" value="1"/>
</dbReference>
<protein>
    <recommendedName>
        <fullName evidence="2">DNA primase/polymerase bifunctional N-terminal domain-containing protein</fullName>
    </recommendedName>
</protein>
<reference evidence="3 4" key="1">
    <citation type="submission" date="2016-12" db="EMBL/GenBank/DDBJ databases">
        <title>The draft genome sequence of Actinophytocola sp. 11-183.</title>
        <authorList>
            <person name="Wang W."/>
            <person name="Yuan L."/>
        </authorList>
    </citation>
    <scope>NUCLEOTIDE SEQUENCE [LARGE SCALE GENOMIC DNA]</scope>
    <source>
        <strain evidence="3 4">11-183</strain>
    </source>
</reference>
<organism evidence="3 4">
    <name type="scientific">Actinophytocola xanthii</name>
    <dbReference type="NCBI Taxonomy" id="1912961"/>
    <lineage>
        <taxon>Bacteria</taxon>
        <taxon>Bacillati</taxon>
        <taxon>Actinomycetota</taxon>
        <taxon>Actinomycetes</taxon>
        <taxon>Pseudonocardiales</taxon>
        <taxon>Pseudonocardiaceae</taxon>
    </lineage>
</organism>
<accession>A0A1Q8CSU6</accession>
<feature type="compositionally biased region" description="Low complexity" evidence="1">
    <location>
        <begin position="309"/>
        <end position="321"/>
    </location>
</feature>
<comment type="caution">
    <text evidence="3">The sequence shown here is derived from an EMBL/GenBank/DDBJ whole genome shotgun (WGS) entry which is preliminary data.</text>
</comment>
<dbReference type="CDD" id="cd04859">
    <property type="entry name" value="Prim_Pol"/>
    <property type="match status" value="1"/>
</dbReference>
<dbReference type="SMART" id="SM00943">
    <property type="entry name" value="Prim-Pol"/>
    <property type="match status" value="1"/>
</dbReference>
<sequence>MTAALDAARRGWHVFPLRPGTKRPALHSLDRCPRTGVCAEAHAGWEQRATTDLDRIRAAWSARPFNVGIATGPSGLVVVDLDTPKSAEDLPTEGWTRSGIRDGHDTFAAVCEQAGQPVPWDTYAVRTARGGSHLYFAAPAGTALRNTEGEQGRGLGWKVDTRAHGGYVVAAGSTTPDGSYEIVEDREPAALPGWLAERLTPTPPPTVSATATVPADRLPSYVAAALRGEVEKVACAQPTQHSRVLFCSAVALGQLVGAGHLPPGTAEQHLTHAAQHMITGSCRCTEREVERTIRNGLRVGRSDPRTVPDRPSTPTQPSPRTALLDEQGAA</sequence>
<dbReference type="Pfam" id="PF09250">
    <property type="entry name" value="Prim-Pol"/>
    <property type="match status" value="1"/>
</dbReference>
<dbReference type="Proteomes" id="UP000185596">
    <property type="component" value="Unassembled WGS sequence"/>
</dbReference>
<dbReference type="EMBL" id="MSIE01000017">
    <property type="protein sequence ID" value="OLF17404.1"/>
    <property type="molecule type" value="Genomic_DNA"/>
</dbReference>
<keyword evidence="4" id="KW-1185">Reference proteome</keyword>
<feature type="region of interest" description="Disordered" evidence="1">
    <location>
        <begin position="298"/>
        <end position="330"/>
    </location>
</feature>
<evidence type="ECO:0000313" key="4">
    <source>
        <dbReference type="Proteomes" id="UP000185596"/>
    </source>
</evidence>
<dbReference type="AlphaFoldDB" id="A0A1Q8CSU6"/>
<proteinExistence type="predicted"/>
<evidence type="ECO:0000256" key="1">
    <source>
        <dbReference type="SAM" id="MobiDB-lite"/>
    </source>
</evidence>
<dbReference type="InterPro" id="IPR015330">
    <property type="entry name" value="DNA_primase/pol_bifunc_N"/>
</dbReference>
<gene>
    <name evidence="3" type="ORF">BU204_11550</name>
</gene>
<evidence type="ECO:0000259" key="2">
    <source>
        <dbReference type="SMART" id="SM00943"/>
    </source>
</evidence>
<dbReference type="STRING" id="1912961.BU204_11550"/>
<name>A0A1Q8CSU6_9PSEU</name>